<gene>
    <name evidence="3" type="ORF">C8F04DRAFT_1185693</name>
</gene>
<evidence type="ECO:0000256" key="1">
    <source>
        <dbReference type="SAM" id="Coils"/>
    </source>
</evidence>
<reference evidence="3" key="1">
    <citation type="submission" date="2023-03" db="EMBL/GenBank/DDBJ databases">
        <title>Massive genome expansion in bonnet fungi (Mycena s.s.) driven by repeated elements and novel gene families across ecological guilds.</title>
        <authorList>
            <consortium name="Lawrence Berkeley National Laboratory"/>
            <person name="Harder C.B."/>
            <person name="Miyauchi S."/>
            <person name="Viragh M."/>
            <person name="Kuo A."/>
            <person name="Thoen E."/>
            <person name="Andreopoulos B."/>
            <person name="Lu D."/>
            <person name="Skrede I."/>
            <person name="Drula E."/>
            <person name="Henrissat B."/>
            <person name="Morin E."/>
            <person name="Kohler A."/>
            <person name="Barry K."/>
            <person name="LaButti K."/>
            <person name="Morin E."/>
            <person name="Salamov A."/>
            <person name="Lipzen A."/>
            <person name="Mereny Z."/>
            <person name="Hegedus B."/>
            <person name="Baldrian P."/>
            <person name="Stursova M."/>
            <person name="Weitz H."/>
            <person name="Taylor A."/>
            <person name="Grigoriev I.V."/>
            <person name="Nagy L.G."/>
            <person name="Martin F."/>
            <person name="Kauserud H."/>
        </authorList>
    </citation>
    <scope>NUCLEOTIDE SEQUENCE</scope>
    <source>
        <strain evidence="3">CBHHK200</strain>
    </source>
</reference>
<dbReference type="Gene3D" id="1.10.287.1490">
    <property type="match status" value="1"/>
</dbReference>
<dbReference type="SUPFAM" id="SSF90257">
    <property type="entry name" value="Myosin rod fragments"/>
    <property type="match status" value="1"/>
</dbReference>
<dbReference type="Proteomes" id="UP001218188">
    <property type="component" value="Unassembled WGS sequence"/>
</dbReference>
<protein>
    <submittedName>
        <fullName evidence="3">Uncharacterized protein</fullName>
    </submittedName>
</protein>
<feature type="region of interest" description="Disordered" evidence="2">
    <location>
        <begin position="65"/>
        <end position="86"/>
    </location>
</feature>
<keyword evidence="4" id="KW-1185">Reference proteome</keyword>
<organism evidence="3 4">
    <name type="scientific">Mycena alexandri</name>
    <dbReference type="NCBI Taxonomy" id="1745969"/>
    <lineage>
        <taxon>Eukaryota</taxon>
        <taxon>Fungi</taxon>
        <taxon>Dikarya</taxon>
        <taxon>Basidiomycota</taxon>
        <taxon>Agaricomycotina</taxon>
        <taxon>Agaricomycetes</taxon>
        <taxon>Agaricomycetidae</taxon>
        <taxon>Agaricales</taxon>
        <taxon>Marasmiineae</taxon>
        <taxon>Mycenaceae</taxon>
        <taxon>Mycena</taxon>
    </lineage>
</organism>
<feature type="coiled-coil region" evidence="1">
    <location>
        <begin position="375"/>
        <end position="409"/>
    </location>
</feature>
<evidence type="ECO:0000256" key="2">
    <source>
        <dbReference type="SAM" id="MobiDB-lite"/>
    </source>
</evidence>
<sequence length="970" mass="111768">MPRASKPQNLDAALAAFLRLINAVPGQPSTLDPSLSSSQDSNALHLRFLNGELWGKALGLPLNKSGATKADDQDDPRRGRSESANRREVTTRVYGHILRTIFALDLGIDAWEIAVPNIDAIVDPGEDDADCKYAVVIMNALVLAIMRAPTREDKLWRNLNKSDQEILQATVTRISIRKFPPSAAAMLPSWVDRGEYPLCQSWKRGHELHDELEKLREQAIETEKLGEEAVAERDRSLEAAQRTEERFAALQTERDRLLDIIKQQDLVILDWETKTEQLQTENTRLKEEREGSGQSQIYTYSEVSRFSLFLDAELNPALGNDRKEVAVQRQKDEADGQREKKQLLAQIQQLTDSEIACRKEQAKLNERQVNFGETLKKHQDRTKNLEQALEACQSKLELEARRSERLSDERHRSQAEALRQAQLTEDMNSRVEELQEQLAHTNSGTGGLSILGEQTSVDERERLEKEVERLEEECRNLQERFGGAGQDRDRLKKEVERLEEERRNMQNRFEAATSGAAERREGLEKEVERLEEECRSLQGRCDDGVQERDRLKKEVERLAEERRNVQDRFEAATSAAERREGLEKEVKRLEEECRSLQGRCDDGVQERDRLKKEVERLAEERRNVQDRFDCVQEERDRLKREVERLEEERRNMQNQFEAATSGAAEKREELEKKVVRLTDAAAHKDLVNAATYALLQRLREHYFLFFVQKVTGSKESQHRDLEGATSTTKYGQKLYAVFEEFSSTGREDPDEQWLELEDDEALTVLRSSIWELHVALNASTSEELRLCGMIKQLEVDCEKKQQQLEDSECKWTEEKRQLGGRIAQLTIEHETTLRNASITQHWHDTQLEELQGERVLMLRELKTFQEKYTDAQNEIKTLTAAHQVAHASIQSIQSQAQKEKTDLMEAAGARSIEASHEIQHLQTRLKRISAERKALQERVEAWEENDLLALSAVHAQGKREARREATQNPS</sequence>
<feature type="coiled-coil region" evidence="1">
    <location>
        <begin position="205"/>
        <end position="288"/>
    </location>
</feature>
<keyword evidence="1" id="KW-0175">Coiled coil</keyword>
<dbReference type="AlphaFoldDB" id="A0AAD6SPY4"/>
<feature type="compositionally biased region" description="Basic and acidic residues" evidence="2">
    <location>
        <begin position="69"/>
        <end position="86"/>
    </location>
</feature>
<feature type="coiled-coil region" evidence="1">
    <location>
        <begin position="453"/>
        <end position="662"/>
    </location>
</feature>
<feature type="coiled-coil region" evidence="1">
    <location>
        <begin position="847"/>
        <end position="881"/>
    </location>
</feature>
<accession>A0AAD6SPY4</accession>
<name>A0AAD6SPY4_9AGAR</name>
<feature type="coiled-coil region" evidence="1">
    <location>
        <begin position="918"/>
        <end position="945"/>
    </location>
</feature>
<proteinExistence type="predicted"/>
<comment type="caution">
    <text evidence="3">The sequence shown here is derived from an EMBL/GenBank/DDBJ whole genome shotgun (WGS) entry which is preliminary data.</text>
</comment>
<evidence type="ECO:0000313" key="4">
    <source>
        <dbReference type="Proteomes" id="UP001218188"/>
    </source>
</evidence>
<evidence type="ECO:0000313" key="3">
    <source>
        <dbReference type="EMBL" id="KAJ7031768.1"/>
    </source>
</evidence>
<dbReference type="EMBL" id="JARJCM010000079">
    <property type="protein sequence ID" value="KAJ7031768.1"/>
    <property type="molecule type" value="Genomic_DNA"/>
</dbReference>
<dbReference type="Gene3D" id="1.20.5.340">
    <property type="match status" value="1"/>
</dbReference>